<dbReference type="OMA" id="DATHNRF"/>
<reference evidence="3" key="2">
    <citation type="journal article" date="2013" name="Nat. Genet.">
        <title>The draft genomes of soft-shell turtle and green sea turtle yield insights into the development and evolution of the turtle-specific body plan.</title>
        <authorList>
            <person name="Wang Z."/>
            <person name="Pascual-Anaya J."/>
            <person name="Zadissa A."/>
            <person name="Li W."/>
            <person name="Niimura Y."/>
            <person name="Huang Z."/>
            <person name="Li C."/>
            <person name="White S."/>
            <person name="Xiong Z."/>
            <person name="Fang D."/>
            <person name="Wang B."/>
            <person name="Ming Y."/>
            <person name="Chen Y."/>
            <person name="Zheng Y."/>
            <person name="Kuraku S."/>
            <person name="Pignatelli M."/>
            <person name="Herrero J."/>
            <person name="Beal K."/>
            <person name="Nozawa M."/>
            <person name="Li Q."/>
            <person name="Wang J."/>
            <person name="Zhang H."/>
            <person name="Yu L."/>
            <person name="Shigenobu S."/>
            <person name="Wang J."/>
            <person name="Liu J."/>
            <person name="Flicek P."/>
            <person name="Searle S."/>
            <person name="Wang J."/>
            <person name="Kuratani S."/>
            <person name="Yin Y."/>
            <person name="Aken B."/>
            <person name="Zhang G."/>
            <person name="Irie N."/>
        </authorList>
    </citation>
    <scope>NUCLEOTIDE SEQUENCE [LARGE SCALE GENOMIC DNA]</scope>
    <source>
        <strain evidence="3">Daiwa-1</strain>
    </source>
</reference>
<sequence length="135" mass="14501">MRNANKTPNNVKNSPPKEKMSPSSPMDDIERELKAEASVMDQMSSSDSSSESRSSSSSSSSSENSSSDSEDEGARPSLPMSMPCLQPQPTMSAIPQQATPDMDASHNKSQERGGHMMNTLRNDLQLSESGSDSDD</sequence>
<dbReference type="STRING" id="13735.ENSPSIP00000005929"/>
<dbReference type="EMBL" id="AGCU01193532">
    <property type="status" value="NOT_ANNOTATED_CDS"/>
    <property type="molecule type" value="Genomic_DNA"/>
</dbReference>
<feature type="compositionally biased region" description="Low complexity" evidence="1">
    <location>
        <begin position="44"/>
        <end position="67"/>
    </location>
</feature>
<feature type="compositionally biased region" description="Basic and acidic residues" evidence="1">
    <location>
        <begin position="103"/>
        <end position="114"/>
    </location>
</feature>
<dbReference type="GO" id="GO:0032783">
    <property type="term" value="C:super elongation complex"/>
    <property type="evidence" value="ECO:0007669"/>
    <property type="project" value="InterPro"/>
</dbReference>
<dbReference type="eggNOG" id="KOG4795">
    <property type="taxonomic scope" value="Eukaryota"/>
</dbReference>
<feature type="compositionally biased region" description="Polar residues" evidence="1">
    <location>
        <begin position="1"/>
        <end position="13"/>
    </location>
</feature>
<keyword evidence="3" id="KW-1185">Reference proteome</keyword>
<dbReference type="InterPro" id="IPR027093">
    <property type="entry name" value="EAF_fam"/>
</dbReference>
<dbReference type="Ensembl" id="ENSPSIT00000005964.1">
    <property type="protein sequence ID" value="ENSPSIP00000005929.1"/>
    <property type="gene ID" value="ENSPSIG00000005512.1"/>
</dbReference>
<dbReference type="AlphaFoldDB" id="K7FD19"/>
<organism evidence="2 3">
    <name type="scientific">Pelodiscus sinensis</name>
    <name type="common">Chinese softshell turtle</name>
    <name type="synonym">Trionyx sinensis</name>
    <dbReference type="NCBI Taxonomy" id="13735"/>
    <lineage>
        <taxon>Eukaryota</taxon>
        <taxon>Metazoa</taxon>
        <taxon>Chordata</taxon>
        <taxon>Craniata</taxon>
        <taxon>Vertebrata</taxon>
        <taxon>Euteleostomi</taxon>
        <taxon>Archelosauria</taxon>
        <taxon>Testudinata</taxon>
        <taxon>Testudines</taxon>
        <taxon>Cryptodira</taxon>
        <taxon>Trionychia</taxon>
        <taxon>Trionychidae</taxon>
        <taxon>Pelodiscus</taxon>
    </lineage>
</organism>
<evidence type="ECO:0000313" key="3">
    <source>
        <dbReference type="Proteomes" id="UP000007267"/>
    </source>
</evidence>
<proteinExistence type="predicted"/>
<dbReference type="Proteomes" id="UP000007267">
    <property type="component" value="Unassembled WGS sequence"/>
</dbReference>
<feature type="region of interest" description="Disordered" evidence="1">
    <location>
        <begin position="1"/>
        <end position="135"/>
    </location>
</feature>
<dbReference type="PANTHER" id="PTHR15970:SF7">
    <property type="entry name" value="ELL-ASSOCIATED FACTOR 2"/>
    <property type="match status" value="1"/>
</dbReference>
<dbReference type="HOGENOM" id="CLU_1885121_0_0_1"/>
<accession>K7FD19</accession>
<reference evidence="2" key="4">
    <citation type="submission" date="2025-09" db="UniProtKB">
        <authorList>
            <consortium name="Ensembl"/>
        </authorList>
    </citation>
    <scope>IDENTIFICATION</scope>
</reference>
<feature type="compositionally biased region" description="Polar residues" evidence="1">
    <location>
        <begin position="87"/>
        <end position="99"/>
    </location>
</feature>
<protein>
    <submittedName>
        <fullName evidence="2">ELL associated factor 2</fullName>
    </submittedName>
</protein>
<dbReference type="PANTHER" id="PTHR15970">
    <property type="entry name" value="ELL-ASSOCIATED FACTOR EAF"/>
    <property type="match status" value="1"/>
</dbReference>
<reference evidence="2" key="3">
    <citation type="submission" date="2025-08" db="UniProtKB">
        <authorList>
            <consortium name="Ensembl"/>
        </authorList>
    </citation>
    <scope>IDENTIFICATION</scope>
</reference>
<evidence type="ECO:0000313" key="2">
    <source>
        <dbReference type="Ensembl" id="ENSPSIP00000005929.1"/>
    </source>
</evidence>
<feature type="compositionally biased region" description="Polar residues" evidence="1">
    <location>
        <begin position="119"/>
        <end position="135"/>
    </location>
</feature>
<name>K7FD19_PELSI</name>
<dbReference type="GeneTree" id="ENSGT00940000174130"/>
<dbReference type="GO" id="GO:0003711">
    <property type="term" value="F:transcription elongation factor activity"/>
    <property type="evidence" value="ECO:0007669"/>
    <property type="project" value="TreeGrafter"/>
</dbReference>
<reference evidence="3" key="1">
    <citation type="submission" date="2011-10" db="EMBL/GenBank/DDBJ databases">
        <authorList>
            <consortium name="Soft-shell Turtle Genome Consortium"/>
        </authorList>
    </citation>
    <scope>NUCLEOTIDE SEQUENCE [LARGE SCALE GENOMIC DNA]</scope>
    <source>
        <strain evidence="3">Daiwa-1</strain>
    </source>
</reference>
<evidence type="ECO:0000256" key="1">
    <source>
        <dbReference type="SAM" id="MobiDB-lite"/>
    </source>
</evidence>
<dbReference type="GO" id="GO:0006368">
    <property type="term" value="P:transcription elongation by RNA polymerase II"/>
    <property type="evidence" value="ECO:0007669"/>
    <property type="project" value="InterPro"/>
</dbReference>